<sequence>MAASGVNLESEEDAKWADFCDVQAKTVATDLANAFCKYSSSLANNLQTLSHKEFISKFMDFFIVHFESEIAKRNSLKDVKFLNGSSKPSSHEDLNDYFEQRNSTPSPKVHHKPFFRRLSFKSLKKGKGFFHKQHSDETELSHQEKSREKSSKTKLAKIVVECRKEGIVNYLIGENNDGTHKWEKCRLALVKTVGGYMLEFYSPPKSVKPRSGVFCFLITEARETTALEMPDHENTFVLKAENHMEYVIEAHDTDDMRSWLATIKYCMRTALTIHENLEVKSLLCSDDKKSKTNIPSSESVEDNIVENENRAVPPELPPRVTGSGTLKNGENSNSWVPSSSNSELCASRNDIETLAETELDLSAALKEYPWFHGTLPRSDAAQLVLHEGIAGHGVFLVRQSETRKGEFVLTFNFQGRAKHLRMTLNDLGQCRVQHLWFPTIIDMLEHFRQHPIPLESGGTADVTLTQFVIASSATVSNNVSARSSNADRRLPPNPDPVEVIPKLS</sequence>
<reference evidence="8" key="2">
    <citation type="submission" date="2007-04" db="EMBL/GenBank/DDBJ databases">
        <title>The genome of the human body louse.</title>
        <authorList>
            <consortium name="The Human Body Louse Genome Consortium"/>
            <person name="Kirkness E."/>
            <person name="Walenz B."/>
            <person name="Hass B."/>
            <person name="Bruggner R."/>
            <person name="Strausberg R."/>
        </authorList>
    </citation>
    <scope>NUCLEOTIDE SEQUENCE</scope>
    <source>
        <strain evidence="8">USDA</strain>
    </source>
</reference>
<dbReference type="CDD" id="cd10346">
    <property type="entry name" value="SH2_SH2B_family"/>
    <property type="match status" value="1"/>
</dbReference>
<organism>
    <name type="scientific">Pediculus humanus subsp. corporis</name>
    <name type="common">Body louse</name>
    <dbReference type="NCBI Taxonomy" id="121224"/>
    <lineage>
        <taxon>Eukaryota</taxon>
        <taxon>Metazoa</taxon>
        <taxon>Ecdysozoa</taxon>
        <taxon>Arthropoda</taxon>
        <taxon>Hexapoda</taxon>
        <taxon>Insecta</taxon>
        <taxon>Pterygota</taxon>
        <taxon>Neoptera</taxon>
        <taxon>Paraneoptera</taxon>
        <taxon>Psocodea</taxon>
        <taxon>Troctomorpha</taxon>
        <taxon>Phthiraptera</taxon>
        <taxon>Anoplura</taxon>
        <taxon>Pediculidae</taxon>
        <taxon>Pediculus</taxon>
    </lineage>
</organism>
<dbReference type="PANTHER" id="PTHR10872:SF2">
    <property type="entry name" value="LNK, ISOFORM D"/>
    <property type="match status" value="1"/>
</dbReference>
<dbReference type="HOGENOM" id="CLU_014885_2_0_1"/>
<evidence type="ECO:0000256" key="4">
    <source>
        <dbReference type="PROSITE-ProRule" id="PRU00191"/>
    </source>
</evidence>
<dbReference type="FunFam" id="3.30.505.10:FF:000008">
    <property type="entry name" value="SH2B adapter protein 1 isoform 2"/>
    <property type="match status" value="1"/>
</dbReference>
<evidence type="ECO:0000259" key="7">
    <source>
        <dbReference type="PROSITE" id="PS50003"/>
    </source>
</evidence>
<gene>
    <name evidence="9" type="primary">8230063</name>
    <name evidence="8" type="ORF">Phum_PHUM231600</name>
</gene>
<dbReference type="CTD" id="8230063"/>
<dbReference type="InterPro" id="IPR000980">
    <property type="entry name" value="SH2"/>
</dbReference>
<dbReference type="SUPFAM" id="SSF55550">
    <property type="entry name" value="SH2 domain"/>
    <property type="match status" value="1"/>
</dbReference>
<dbReference type="PRINTS" id="PR00401">
    <property type="entry name" value="SH2DOMAIN"/>
</dbReference>
<dbReference type="eggNOG" id="ENOG502QT43">
    <property type="taxonomic scope" value="Eukaryota"/>
</dbReference>
<dbReference type="GeneID" id="8230063"/>
<dbReference type="InterPro" id="IPR035057">
    <property type="entry name" value="SH2B1_SH2"/>
</dbReference>
<dbReference type="Gene3D" id="3.30.505.10">
    <property type="entry name" value="SH2 domain"/>
    <property type="match status" value="1"/>
</dbReference>
<dbReference type="InterPro" id="IPR015012">
    <property type="entry name" value="Phe_ZIP"/>
</dbReference>
<dbReference type="CDD" id="cd01231">
    <property type="entry name" value="PH_SH2B_family"/>
    <property type="match status" value="1"/>
</dbReference>
<evidence type="ECO:0000256" key="2">
    <source>
        <dbReference type="ARBA" id="ARBA00022553"/>
    </source>
</evidence>
<feature type="region of interest" description="Disordered" evidence="5">
    <location>
        <begin position="131"/>
        <end position="152"/>
    </location>
</feature>
<dbReference type="Pfam" id="PF00169">
    <property type="entry name" value="PH"/>
    <property type="match status" value="1"/>
</dbReference>
<feature type="domain" description="SH2" evidence="6">
    <location>
        <begin position="370"/>
        <end position="468"/>
    </location>
</feature>
<dbReference type="GO" id="GO:0035556">
    <property type="term" value="P:intracellular signal transduction"/>
    <property type="evidence" value="ECO:0007669"/>
    <property type="project" value="TreeGrafter"/>
</dbReference>
<dbReference type="SMART" id="SM00252">
    <property type="entry name" value="SH2"/>
    <property type="match status" value="1"/>
</dbReference>
<keyword evidence="3 4" id="KW-0727">SH2 domain</keyword>
<dbReference type="Gene3D" id="6.10.140.110">
    <property type="match status" value="1"/>
</dbReference>
<dbReference type="GO" id="GO:0005068">
    <property type="term" value="F:transmembrane receptor protein tyrosine kinase adaptor activity"/>
    <property type="evidence" value="ECO:0007669"/>
    <property type="project" value="TreeGrafter"/>
</dbReference>
<evidence type="ECO:0000256" key="5">
    <source>
        <dbReference type="SAM" id="MobiDB-lite"/>
    </source>
</evidence>
<dbReference type="SUPFAM" id="SSF109805">
    <property type="entry name" value="Phenylalanine zipper"/>
    <property type="match status" value="1"/>
</dbReference>
<dbReference type="Gene3D" id="2.30.29.30">
    <property type="entry name" value="Pleckstrin-homology domain (PH domain)/Phosphotyrosine-binding domain (PTB)"/>
    <property type="match status" value="1"/>
</dbReference>
<dbReference type="FunCoup" id="E0VIR8">
    <property type="interactions" value="978"/>
</dbReference>
<proteinExistence type="inferred from homology"/>
<dbReference type="OrthoDB" id="10047184at2759"/>
<dbReference type="RefSeq" id="XP_002426012.1">
    <property type="nucleotide sequence ID" value="XM_002425967.1"/>
</dbReference>
<evidence type="ECO:0000313" key="9">
    <source>
        <dbReference type="EnsemblMetazoa" id="PHUM231600-PA"/>
    </source>
</evidence>
<dbReference type="EMBL" id="AAZO01008555">
    <property type="status" value="NOT_ANNOTATED_CDS"/>
    <property type="molecule type" value="Genomic_DNA"/>
</dbReference>
<dbReference type="KEGG" id="phu:Phum_PHUM231600"/>
<dbReference type="VEuPathDB" id="VectorBase:PHUM231600"/>
<keyword evidence="2" id="KW-0597">Phosphoprotein</keyword>
<dbReference type="SUPFAM" id="SSF50729">
    <property type="entry name" value="PH domain-like"/>
    <property type="match status" value="1"/>
</dbReference>
<feature type="region of interest" description="Disordered" evidence="5">
    <location>
        <begin position="480"/>
        <end position="504"/>
    </location>
</feature>
<dbReference type="PANTHER" id="PTHR10872">
    <property type="entry name" value="SH2B ADAPTER PROTEIN"/>
    <property type="match status" value="1"/>
</dbReference>
<dbReference type="PROSITE" id="PS50001">
    <property type="entry name" value="SH2"/>
    <property type="match status" value="1"/>
</dbReference>
<dbReference type="InterPro" id="IPR036860">
    <property type="entry name" value="SH2_dom_sf"/>
</dbReference>
<dbReference type="AlphaFoldDB" id="E0VIR8"/>
<keyword evidence="10" id="KW-1185">Reference proteome</keyword>
<comment type="similarity">
    <text evidence="1">Belongs to the SH2B adapter family.</text>
</comment>
<feature type="region of interest" description="Disordered" evidence="5">
    <location>
        <begin position="287"/>
        <end position="342"/>
    </location>
</feature>
<reference evidence="8" key="1">
    <citation type="submission" date="2007-04" db="EMBL/GenBank/DDBJ databases">
        <title>Annotation of Pediculus humanus corporis strain USDA.</title>
        <authorList>
            <person name="Kirkness E."/>
            <person name="Hannick L."/>
            <person name="Hass B."/>
            <person name="Bruggner R."/>
            <person name="Lawson D."/>
            <person name="Bidwell S."/>
            <person name="Joardar V."/>
            <person name="Caler E."/>
            <person name="Walenz B."/>
            <person name="Inman J."/>
            <person name="Schobel S."/>
            <person name="Galinsky K."/>
            <person name="Amedeo P."/>
            <person name="Strausberg R."/>
        </authorList>
    </citation>
    <scope>NUCLEOTIDE SEQUENCE</scope>
    <source>
        <strain evidence="8">USDA</strain>
    </source>
</reference>
<feature type="compositionally biased region" description="Low complexity" evidence="5">
    <location>
        <begin position="331"/>
        <end position="342"/>
    </location>
</feature>
<name>E0VIR8_PEDHC</name>
<evidence type="ECO:0000256" key="1">
    <source>
        <dbReference type="ARBA" id="ARBA00010220"/>
    </source>
</evidence>
<dbReference type="InParanoid" id="E0VIR8"/>
<feature type="region of interest" description="Disordered" evidence="5">
    <location>
        <begin position="85"/>
        <end position="109"/>
    </location>
</feature>
<dbReference type="Proteomes" id="UP000009046">
    <property type="component" value="Unassembled WGS sequence"/>
</dbReference>
<dbReference type="Pfam" id="PF00017">
    <property type="entry name" value="SH2"/>
    <property type="match status" value="1"/>
</dbReference>
<accession>E0VIR8</accession>
<dbReference type="PROSITE" id="PS50003">
    <property type="entry name" value="PH_DOMAIN"/>
    <property type="match status" value="1"/>
</dbReference>
<dbReference type="OMA" id="TQKWEKS"/>
<dbReference type="InterPro" id="IPR011993">
    <property type="entry name" value="PH-like_dom_sf"/>
</dbReference>
<feature type="domain" description="PH" evidence="7">
    <location>
        <begin position="161"/>
        <end position="268"/>
    </location>
</feature>
<dbReference type="Pfam" id="PF08916">
    <property type="entry name" value="Phe_ZIP"/>
    <property type="match status" value="1"/>
</dbReference>
<dbReference type="EMBL" id="DS235201">
    <property type="protein sequence ID" value="EEB13274.1"/>
    <property type="molecule type" value="Genomic_DNA"/>
</dbReference>
<evidence type="ECO:0000259" key="6">
    <source>
        <dbReference type="PROSITE" id="PS50001"/>
    </source>
</evidence>
<reference evidence="9" key="3">
    <citation type="submission" date="2021-02" db="UniProtKB">
        <authorList>
            <consortium name="EnsemblMetazoa"/>
        </authorList>
    </citation>
    <scope>IDENTIFICATION</scope>
    <source>
        <strain evidence="9">USDA</strain>
    </source>
</reference>
<dbReference type="FunFam" id="2.30.29.30:FF:000354">
    <property type="entry name" value="Lnk, isoform D"/>
    <property type="match status" value="1"/>
</dbReference>
<evidence type="ECO:0000256" key="3">
    <source>
        <dbReference type="ARBA" id="ARBA00022999"/>
    </source>
</evidence>
<dbReference type="GO" id="GO:0005886">
    <property type="term" value="C:plasma membrane"/>
    <property type="evidence" value="ECO:0007669"/>
    <property type="project" value="TreeGrafter"/>
</dbReference>
<dbReference type="InterPro" id="IPR036290">
    <property type="entry name" value="Phe_ZIP_sf"/>
</dbReference>
<evidence type="ECO:0000313" key="10">
    <source>
        <dbReference type="Proteomes" id="UP000009046"/>
    </source>
</evidence>
<dbReference type="InterPro" id="IPR001849">
    <property type="entry name" value="PH_domain"/>
</dbReference>
<dbReference type="InterPro" id="IPR030523">
    <property type="entry name" value="SH2B"/>
</dbReference>
<protein>
    <submittedName>
        <fullName evidence="8">Signal transduction protein lnk-related, putative</fullName>
    </submittedName>
</protein>
<dbReference type="SMART" id="SM00233">
    <property type="entry name" value="PH"/>
    <property type="match status" value="1"/>
</dbReference>
<dbReference type="EnsemblMetazoa" id="PHUM231600-RA">
    <property type="protein sequence ID" value="PHUM231600-PA"/>
    <property type="gene ID" value="PHUM231600"/>
</dbReference>
<dbReference type="STRING" id="121224.E0VIR8"/>
<evidence type="ECO:0000313" key="8">
    <source>
        <dbReference type="EMBL" id="EEB13274.1"/>
    </source>
</evidence>
<feature type="compositionally biased region" description="Basic and acidic residues" evidence="5">
    <location>
        <begin position="133"/>
        <end position="151"/>
    </location>
</feature>